<dbReference type="KEGG" id="str:Sterm_1218"/>
<accession>D1AH52</accession>
<dbReference type="STRING" id="526218.Sterm_1218"/>
<dbReference type="AlphaFoldDB" id="D1AH52"/>
<evidence type="ECO:0000313" key="2">
    <source>
        <dbReference type="Proteomes" id="UP000000845"/>
    </source>
</evidence>
<organism evidence="1 2">
    <name type="scientific">Sebaldella termitidis (strain ATCC 33386 / NCTC 11300)</name>
    <dbReference type="NCBI Taxonomy" id="526218"/>
    <lineage>
        <taxon>Bacteria</taxon>
        <taxon>Fusobacteriati</taxon>
        <taxon>Fusobacteriota</taxon>
        <taxon>Fusobacteriia</taxon>
        <taxon>Fusobacteriales</taxon>
        <taxon>Leptotrichiaceae</taxon>
        <taxon>Sebaldella</taxon>
    </lineage>
</organism>
<reference evidence="2" key="1">
    <citation type="submission" date="2009-09" db="EMBL/GenBank/DDBJ databases">
        <title>The complete chromosome of Sebaldella termitidis ATCC 33386.</title>
        <authorList>
            <consortium name="US DOE Joint Genome Institute (JGI-PGF)"/>
            <person name="Lucas S."/>
            <person name="Copeland A."/>
            <person name="Lapidus A."/>
            <person name="Glavina del Rio T."/>
            <person name="Dalin E."/>
            <person name="Tice H."/>
            <person name="Bruce D."/>
            <person name="Goodwin L."/>
            <person name="Pitluck S."/>
            <person name="Kyrpides N."/>
            <person name="Mavromatis K."/>
            <person name="Ivanova N."/>
            <person name="Mikhailova N."/>
            <person name="Sims D."/>
            <person name="Meincke L."/>
            <person name="Brettin T."/>
            <person name="Detter J.C."/>
            <person name="Han C."/>
            <person name="Larimer F."/>
            <person name="Land M."/>
            <person name="Hauser L."/>
            <person name="Markowitz V."/>
            <person name="Cheng J.F."/>
            <person name="Hugenholtz P."/>
            <person name="Woyke T."/>
            <person name="Wu D."/>
            <person name="Eisen J.A."/>
        </authorList>
    </citation>
    <scope>NUCLEOTIDE SEQUENCE [LARGE SCALE GENOMIC DNA]</scope>
    <source>
        <strain evidence="2">ATCC 33386 / NCTC 11300</strain>
    </source>
</reference>
<gene>
    <name evidence="1" type="ordered locus">Sterm_1218</name>
</gene>
<reference evidence="1 2" key="2">
    <citation type="journal article" date="2010" name="Stand. Genomic Sci.">
        <title>Complete genome sequence of Sebaldella termitidis type strain (NCTC 11300).</title>
        <authorList>
            <person name="Harmon-Smith M."/>
            <person name="Celia L."/>
            <person name="Chertkov O."/>
            <person name="Lapidus A."/>
            <person name="Copeland A."/>
            <person name="Glavina Del Rio T."/>
            <person name="Nolan M."/>
            <person name="Lucas S."/>
            <person name="Tice H."/>
            <person name="Cheng J.F."/>
            <person name="Han C."/>
            <person name="Detter J.C."/>
            <person name="Bruce D."/>
            <person name="Goodwin L."/>
            <person name="Pitluck S."/>
            <person name="Pati A."/>
            <person name="Liolios K."/>
            <person name="Ivanova N."/>
            <person name="Mavromatis K."/>
            <person name="Mikhailova N."/>
            <person name="Chen A."/>
            <person name="Palaniappan K."/>
            <person name="Land M."/>
            <person name="Hauser L."/>
            <person name="Chang Y.J."/>
            <person name="Jeffries C.D."/>
            <person name="Brettin T."/>
            <person name="Goker M."/>
            <person name="Beck B."/>
            <person name="Bristow J."/>
            <person name="Eisen J.A."/>
            <person name="Markowitz V."/>
            <person name="Hugenholtz P."/>
            <person name="Kyrpides N.C."/>
            <person name="Klenk H.P."/>
            <person name="Chen F."/>
        </authorList>
    </citation>
    <scope>NUCLEOTIDE SEQUENCE [LARGE SCALE GENOMIC DNA]</scope>
    <source>
        <strain evidence="2">ATCC 33386 / NCTC 11300</strain>
    </source>
</reference>
<evidence type="ECO:0008006" key="3">
    <source>
        <dbReference type="Google" id="ProtNLM"/>
    </source>
</evidence>
<proteinExistence type="predicted"/>
<keyword evidence="2" id="KW-1185">Reference proteome</keyword>
<protein>
    <recommendedName>
        <fullName evidence="3">DUF4280 domain-containing protein</fullName>
    </recommendedName>
</protein>
<dbReference type="HOGENOM" id="CLU_679340_0_0_0"/>
<evidence type="ECO:0000313" key="1">
    <source>
        <dbReference type="EMBL" id="ACZ08086.1"/>
    </source>
</evidence>
<dbReference type="eggNOG" id="ENOG502ZKJB">
    <property type="taxonomic scope" value="Bacteria"/>
</dbReference>
<sequence length="418" mass="46274">MLIENINNRYKIMFSPDADIQYYSSIKPKEKEKYTKIELPTDESYTLVCDGAGITCSNHITIASSPTNYYSPNSPMTEMPLTYTGFILQVLKPQARFMGLEPMASELDHYPENFILANKSIKCKKTGEKCKIKPQVWKNTSNKIYFNGYAALVTEKSTIKCLEDESAEIIIITNGQDISSAEVLRTKFFNSIGERPNHSYLGKMTWGSLKISGGASQVTIGTGLCLTIAGCVLSWSLIINGGITIVDGARDFTSGVATFFSDENIDTQKVMLDNTVGKVFTPETADSANNFIDNTYKVNGYVSMILTPVKVQYNVALSESIAPGAQNVINKTGYARIVNNAAAQQNWGQYDKLISNAPKPEIIGSDLSYLTLTGIAEDQVNTFMESSTKTMETLTSQERFDLVLQRENDWYINIISGN</sequence>
<dbReference type="Proteomes" id="UP000000845">
    <property type="component" value="Chromosome"/>
</dbReference>
<dbReference type="EMBL" id="CP001739">
    <property type="protein sequence ID" value="ACZ08086.1"/>
    <property type="molecule type" value="Genomic_DNA"/>
</dbReference>
<dbReference type="RefSeq" id="WP_012860682.1">
    <property type="nucleotide sequence ID" value="NC_013517.1"/>
</dbReference>
<name>D1AH52_SEBTE</name>
<dbReference type="Pfam" id="PF14107">
    <property type="entry name" value="DUF4280"/>
    <property type="match status" value="1"/>
</dbReference>
<dbReference type="InterPro" id="IPR025460">
    <property type="entry name" value="DUF4280"/>
</dbReference>